<keyword evidence="1" id="KW-0418">Kinase</keyword>
<evidence type="ECO:0000313" key="1">
    <source>
        <dbReference type="EMBL" id="EQD68362.1"/>
    </source>
</evidence>
<dbReference type="EMBL" id="AUZY01003546">
    <property type="protein sequence ID" value="EQD68362.1"/>
    <property type="molecule type" value="Genomic_DNA"/>
</dbReference>
<dbReference type="AlphaFoldDB" id="T1BEV8"/>
<name>T1BEV8_9ZZZZ</name>
<feature type="non-terminal residue" evidence="1">
    <location>
        <position position="107"/>
    </location>
</feature>
<accession>T1BEV8</accession>
<protein>
    <submittedName>
        <fullName evidence="1">Adenylate kinase</fullName>
    </submittedName>
</protein>
<dbReference type="Gene3D" id="3.40.50.300">
    <property type="entry name" value="P-loop containing nucleotide triphosphate hydrolases"/>
    <property type="match status" value="1"/>
</dbReference>
<dbReference type="Pfam" id="PF13238">
    <property type="entry name" value="AAA_18"/>
    <property type="match status" value="1"/>
</dbReference>
<dbReference type="GO" id="GO:0016301">
    <property type="term" value="F:kinase activity"/>
    <property type="evidence" value="ECO:0007669"/>
    <property type="project" value="UniProtKB-KW"/>
</dbReference>
<reference evidence="1" key="2">
    <citation type="journal article" date="2014" name="ISME J.">
        <title>Microbial stratification in low pH oxic and suboxic macroscopic growths along an acid mine drainage.</title>
        <authorList>
            <person name="Mendez-Garcia C."/>
            <person name="Mesa V."/>
            <person name="Sprenger R.R."/>
            <person name="Richter M."/>
            <person name="Diez M.S."/>
            <person name="Solano J."/>
            <person name="Bargiela R."/>
            <person name="Golyshina O.V."/>
            <person name="Manteca A."/>
            <person name="Ramos J.L."/>
            <person name="Gallego J.R."/>
            <person name="Llorente I."/>
            <person name="Martins Dos Santos V.A."/>
            <person name="Jensen O.N."/>
            <person name="Pelaez A.I."/>
            <person name="Sanchez J."/>
            <person name="Ferrer M."/>
        </authorList>
    </citation>
    <scope>NUCLEOTIDE SEQUENCE</scope>
</reference>
<proteinExistence type="predicted"/>
<reference evidence="1" key="1">
    <citation type="submission" date="2013-08" db="EMBL/GenBank/DDBJ databases">
        <authorList>
            <person name="Mendez C."/>
            <person name="Richter M."/>
            <person name="Ferrer M."/>
            <person name="Sanchez J."/>
        </authorList>
    </citation>
    <scope>NUCLEOTIDE SEQUENCE</scope>
</reference>
<keyword evidence="1" id="KW-0808">Transferase</keyword>
<gene>
    <name evidence="1" type="ORF">B1B_05594</name>
</gene>
<organism evidence="1">
    <name type="scientific">mine drainage metagenome</name>
    <dbReference type="NCBI Taxonomy" id="410659"/>
    <lineage>
        <taxon>unclassified sequences</taxon>
        <taxon>metagenomes</taxon>
        <taxon>ecological metagenomes</taxon>
    </lineage>
</organism>
<dbReference type="SUPFAM" id="SSF52540">
    <property type="entry name" value="P-loop containing nucleoside triphosphate hydrolases"/>
    <property type="match status" value="1"/>
</dbReference>
<comment type="caution">
    <text evidence="1">The sequence shown here is derived from an EMBL/GenBank/DDBJ whole genome shotgun (WGS) entry which is preliminary data.</text>
</comment>
<sequence length="107" mass="11730">MICITGSPKSGKTTICNELSKAGIKCDSADTIAESLGCMDHGIVDIDCMKEKMRSLPRVLEGHYSHLLPCSYVIILKVGRVVLEERMILSGYSREKIAENLDAAEID</sequence>
<dbReference type="InterPro" id="IPR027417">
    <property type="entry name" value="P-loop_NTPase"/>
</dbReference>